<evidence type="ECO:0000313" key="7">
    <source>
        <dbReference type="Proteomes" id="UP000190339"/>
    </source>
</evidence>
<dbReference type="OrthoDB" id="922297at2"/>
<keyword evidence="7" id="KW-1185">Reference proteome</keyword>
<gene>
    <name evidence="6" type="ORF">SAMN05660866_02322</name>
</gene>
<dbReference type="STRING" id="561365.SAMN05660866_02322"/>
<keyword evidence="4" id="KW-0233">DNA recombination</keyword>
<feature type="domain" description="Tn3 transposase DDE" evidence="5">
    <location>
        <begin position="223"/>
        <end position="612"/>
    </location>
</feature>
<proteinExistence type="inferred from homology"/>
<comment type="similarity">
    <text evidence="1">Belongs to the transposase 7 family.</text>
</comment>
<dbReference type="GO" id="GO:0004803">
    <property type="term" value="F:transposase activity"/>
    <property type="evidence" value="ECO:0007669"/>
    <property type="project" value="InterPro"/>
</dbReference>
<dbReference type="RefSeq" id="WP_079512763.1">
    <property type="nucleotide sequence ID" value="NZ_FUYL01000006.1"/>
</dbReference>
<dbReference type="Pfam" id="PF01526">
    <property type="entry name" value="DDE_Tnp_Tn3"/>
    <property type="match status" value="1"/>
</dbReference>
<dbReference type="NCBIfam" id="NF033527">
    <property type="entry name" value="transpos_Tn3"/>
    <property type="match status" value="1"/>
</dbReference>
<evidence type="ECO:0000256" key="1">
    <source>
        <dbReference type="ARBA" id="ARBA00009402"/>
    </source>
</evidence>
<name>A0A1T5CIG7_9FLAO</name>
<dbReference type="InterPro" id="IPR047653">
    <property type="entry name" value="Tn3-like_transpos"/>
</dbReference>
<evidence type="ECO:0000259" key="5">
    <source>
        <dbReference type="Pfam" id="PF01526"/>
    </source>
</evidence>
<protein>
    <submittedName>
        <fullName evidence="6">Transposase and inactivated derivatives, TnpA family</fullName>
    </submittedName>
</protein>
<reference evidence="7" key="1">
    <citation type="submission" date="2017-02" db="EMBL/GenBank/DDBJ databases">
        <authorList>
            <person name="Varghese N."/>
            <person name="Submissions S."/>
        </authorList>
    </citation>
    <scope>NUCLEOTIDE SEQUENCE [LARGE SCALE GENOMIC DNA]</scope>
    <source>
        <strain evidence="7">DSM 23546</strain>
    </source>
</reference>
<organism evidence="6 7">
    <name type="scientific">Maribacter arcticus</name>
    <dbReference type="NCBI Taxonomy" id="561365"/>
    <lineage>
        <taxon>Bacteria</taxon>
        <taxon>Pseudomonadati</taxon>
        <taxon>Bacteroidota</taxon>
        <taxon>Flavobacteriia</taxon>
        <taxon>Flavobacteriales</taxon>
        <taxon>Flavobacteriaceae</taxon>
        <taxon>Maribacter</taxon>
    </lineage>
</organism>
<dbReference type="GO" id="GO:0006313">
    <property type="term" value="P:DNA transposition"/>
    <property type="evidence" value="ECO:0007669"/>
    <property type="project" value="InterPro"/>
</dbReference>
<evidence type="ECO:0000256" key="2">
    <source>
        <dbReference type="ARBA" id="ARBA00022578"/>
    </source>
</evidence>
<dbReference type="GO" id="GO:0003677">
    <property type="term" value="F:DNA binding"/>
    <property type="evidence" value="ECO:0007669"/>
    <property type="project" value="UniProtKB-KW"/>
</dbReference>
<keyword evidence="3" id="KW-0238">DNA-binding</keyword>
<accession>A0A1T5CIG7</accession>
<dbReference type="Proteomes" id="UP000190339">
    <property type="component" value="Unassembled WGS sequence"/>
</dbReference>
<keyword evidence="2" id="KW-0815">Transposition</keyword>
<dbReference type="EMBL" id="FUYL01000006">
    <property type="protein sequence ID" value="SKB59224.1"/>
    <property type="molecule type" value="Genomic_DNA"/>
</dbReference>
<dbReference type="AlphaFoldDB" id="A0A1T5CIG7"/>
<evidence type="ECO:0000313" key="6">
    <source>
        <dbReference type="EMBL" id="SKB59224.1"/>
    </source>
</evidence>
<sequence length="624" mass="72361">MFHFWYKTNIQKACFEYFAEPKNICFYILTVRFRTDGLHTPHRPILEALDLIKSNGGNAKRKRFDLIGSVPIEDIIKPKWYDIIVEPDNDGTERINKIDYEIAVLEVLRDKLRCKEIWVAGADKYRNPDEDVPPDFHLNREFYYGQLGITENAKAFSEELKLKLHEALDSLNRTIPSNKHVKFRHTSKKNIILSPLERQSEPININKLKGQVQSMWPMTSLLDILKETDLKVNFSSCFKTQRTSERLDKNELRKRLLLTLYGLGTNTGLKRISSGNDRVTYKELLHIRKFYVHKQAMRNAIRETANAIFRVRNTDLWGEGTTACASDSKKFGSWDQNLMTEWHIRYGGRGVMIYWHVDKKSTCIYSQLKRCSSSEVANMIEGVLRHCTDMSIQKQYVDTHGQSEVAFAFCHLLGFDLMPRLKNIASQKLYLPDVGMINELQNLTPILTRPIKWGLLHQQYDEMVKYTSALKQGTADPESILKRFTRNNAAHPTYKALSELGKVIKTIFLCKYLQDKRLRQEIQEGLNVVENWNSANSFIFFGKGGEVSSNRLEDQELSVLALHLVQISLVYINTLMIQQIVTSENWFGRLTKEDYRALTPLIYAHVNPYGRFELDMDQRLGLVA</sequence>
<dbReference type="InterPro" id="IPR002513">
    <property type="entry name" value="Tn3_Tnp_DDE_dom"/>
</dbReference>
<evidence type="ECO:0000256" key="3">
    <source>
        <dbReference type="ARBA" id="ARBA00023125"/>
    </source>
</evidence>
<evidence type="ECO:0000256" key="4">
    <source>
        <dbReference type="ARBA" id="ARBA00023172"/>
    </source>
</evidence>